<sequence length="211" mass="21351">MSTQNEMGRRRLAGVVGAAVGVIVIALVVVFLVTRPSDGDGDTGADSEASAQQLPDNPSSDFTPGSLETVPVEEVEPASPVGLDEKAALGPDISATLEALRPVKGTARGAGEIAGPALQVKIAVTNGSDEKIDLGRAVVEVTYGKKRTPGMELSGPGAAPFPAALAAGDTAEGTYVFGVPKDARGRVQVTIAYTAGQPPAVFEGDASQEGR</sequence>
<name>A0A5Q6RXK2_9ACTN</name>
<evidence type="ECO:0008006" key="5">
    <source>
        <dbReference type="Google" id="ProtNLM"/>
    </source>
</evidence>
<dbReference type="Proteomes" id="UP000307768">
    <property type="component" value="Unassembled WGS sequence"/>
</dbReference>
<feature type="transmembrane region" description="Helical" evidence="2">
    <location>
        <begin position="12"/>
        <end position="33"/>
    </location>
</feature>
<keyword evidence="2" id="KW-0472">Membrane</keyword>
<comment type="caution">
    <text evidence="3">The sequence shown here is derived from an EMBL/GenBank/DDBJ whole genome shotgun (WGS) entry which is preliminary data.</text>
</comment>
<dbReference type="OrthoDB" id="3831250at2"/>
<keyword evidence="2" id="KW-1133">Transmembrane helix</keyword>
<evidence type="ECO:0000256" key="1">
    <source>
        <dbReference type="SAM" id="MobiDB-lite"/>
    </source>
</evidence>
<reference evidence="3 4" key="1">
    <citation type="submission" date="2019-09" db="EMBL/GenBank/DDBJ databases">
        <title>Mumia zhuanghuii sp. nov. isolated from the intestinal contents of plateau pika (Ochotona curzoniae) in the Qinghai-Tibet plateau of China.</title>
        <authorList>
            <person name="Tian Z."/>
        </authorList>
    </citation>
    <scope>NUCLEOTIDE SEQUENCE [LARGE SCALE GENOMIC DNA]</scope>
    <source>
        <strain evidence="4">350</strain>
    </source>
</reference>
<dbReference type="AlphaFoldDB" id="A0A5Q6RXK2"/>
<feature type="compositionally biased region" description="Polar residues" evidence="1">
    <location>
        <begin position="49"/>
        <end position="63"/>
    </location>
</feature>
<evidence type="ECO:0000256" key="2">
    <source>
        <dbReference type="SAM" id="Phobius"/>
    </source>
</evidence>
<protein>
    <recommendedName>
        <fullName evidence="5">DUF4352 domain-containing protein</fullName>
    </recommendedName>
</protein>
<dbReference type="EMBL" id="VDFQ02000003">
    <property type="protein sequence ID" value="KAA1422789.1"/>
    <property type="molecule type" value="Genomic_DNA"/>
</dbReference>
<evidence type="ECO:0000313" key="4">
    <source>
        <dbReference type="Proteomes" id="UP000307768"/>
    </source>
</evidence>
<organism evidence="3 4">
    <name type="scientific">Mumia zhuanghuii</name>
    <dbReference type="NCBI Taxonomy" id="2585211"/>
    <lineage>
        <taxon>Bacteria</taxon>
        <taxon>Bacillati</taxon>
        <taxon>Actinomycetota</taxon>
        <taxon>Actinomycetes</taxon>
        <taxon>Propionibacteriales</taxon>
        <taxon>Nocardioidaceae</taxon>
        <taxon>Mumia</taxon>
    </lineage>
</organism>
<feature type="region of interest" description="Disordered" evidence="1">
    <location>
        <begin position="38"/>
        <end position="78"/>
    </location>
</feature>
<gene>
    <name evidence="3" type="ORF">FE697_011555</name>
</gene>
<proteinExistence type="predicted"/>
<accession>A0A5Q6RXK2</accession>
<dbReference type="RefSeq" id="WP_149769739.1">
    <property type="nucleotide sequence ID" value="NZ_VDFQ02000003.1"/>
</dbReference>
<evidence type="ECO:0000313" key="3">
    <source>
        <dbReference type="EMBL" id="KAA1422789.1"/>
    </source>
</evidence>
<keyword evidence="2" id="KW-0812">Transmembrane</keyword>